<keyword evidence="5" id="KW-1185">Reference proteome</keyword>
<dbReference type="Pfam" id="PF02838">
    <property type="entry name" value="Glyco_hydro_20b"/>
    <property type="match status" value="1"/>
</dbReference>
<evidence type="ECO:0000313" key="5">
    <source>
        <dbReference type="Proteomes" id="UP001500552"/>
    </source>
</evidence>
<dbReference type="RefSeq" id="WP_345158889.1">
    <property type="nucleotide sequence ID" value="NZ_BAABHC010000014.1"/>
</dbReference>
<comment type="caution">
    <text evidence="4">The sequence shown here is derived from an EMBL/GenBank/DDBJ whole genome shotgun (WGS) entry which is preliminary data.</text>
</comment>
<evidence type="ECO:0000256" key="2">
    <source>
        <dbReference type="ARBA" id="ARBA00023295"/>
    </source>
</evidence>
<dbReference type="InterPro" id="IPR017853">
    <property type="entry name" value="GH"/>
</dbReference>
<dbReference type="InterPro" id="IPR029018">
    <property type="entry name" value="Hex-like_dom2"/>
</dbReference>
<dbReference type="SUPFAM" id="SSF51445">
    <property type="entry name" value="(Trans)glycosidases"/>
    <property type="match status" value="1"/>
</dbReference>
<dbReference type="SUPFAM" id="SSF55545">
    <property type="entry name" value="beta-N-acetylhexosaminidase-like domain"/>
    <property type="match status" value="1"/>
</dbReference>
<dbReference type="Proteomes" id="UP001500552">
    <property type="component" value="Unassembled WGS sequence"/>
</dbReference>
<dbReference type="InterPro" id="IPR015882">
    <property type="entry name" value="HEX_bac_N"/>
</dbReference>
<name>A0ABP8LNY8_9BACT</name>
<gene>
    <name evidence="4" type="ORF">GCM10023188_21150</name>
</gene>
<protein>
    <recommendedName>
        <fullName evidence="3">Beta-hexosaminidase bacterial type N-terminal domain-containing protein</fullName>
    </recommendedName>
</protein>
<proteinExistence type="predicted"/>
<evidence type="ECO:0000313" key="4">
    <source>
        <dbReference type="EMBL" id="GAA4432597.1"/>
    </source>
</evidence>
<accession>A0ABP8LNY8</accession>
<keyword evidence="1" id="KW-0378">Hydrolase</keyword>
<reference evidence="5" key="1">
    <citation type="journal article" date="2019" name="Int. J. Syst. Evol. Microbiol.">
        <title>The Global Catalogue of Microorganisms (GCM) 10K type strain sequencing project: providing services to taxonomists for standard genome sequencing and annotation.</title>
        <authorList>
            <consortium name="The Broad Institute Genomics Platform"/>
            <consortium name="The Broad Institute Genome Sequencing Center for Infectious Disease"/>
            <person name="Wu L."/>
            <person name="Ma J."/>
        </authorList>
    </citation>
    <scope>NUCLEOTIDE SEQUENCE [LARGE SCALE GENOMIC DNA]</scope>
    <source>
        <strain evidence="5">JCM 17926</strain>
    </source>
</reference>
<dbReference type="Gene3D" id="3.30.379.10">
    <property type="entry name" value="Chitobiase/beta-hexosaminidase domain 2-like"/>
    <property type="match status" value="1"/>
</dbReference>
<feature type="domain" description="Beta-hexosaminidase bacterial type N-terminal" evidence="3">
    <location>
        <begin position="20"/>
        <end position="103"/>
    </location>
</feature>
<evidence type="ECO:0000256" key="1">
    <source>
        <dbReference type="ARBA" id="ARBA00022801"/>
    </source>
</evidence>
<sequence length="721" mass="82317">MEKILSCLVICLVSLSQLGYSQRVAIQYTGDLPQLVYAAGALEKSLREQGYSVKDDEPEYTLHLAVDAGTLGSEAYSISPAGKRITVTGGDGRGVIYGSLALAEEVRNGVPLKKIRASSESPNYPFRAIKFDLPWDTYRHSYSLDQHLETCRDTTYWRDFLDMMVANRFNALTLWNLHPYTFMIRAKNYPEATPFSDEELKAWQDLHRAIFRMAKERGIDTYLIPFNIFVSPEFAKAHNVAMDNLEHQHFVDGDTADIIKKYTRESVTQVLQEYPDLTGFGLTLGEAMGGMTPQQREDWMKATIIEGMRQANRKSKLVHRIPFSSTTGSLGITSIETEKLTRKSIEEEGAMPFIEGPVWADLKYNWSHAHSTPQLVKVHGGKLYDTYFKPEPELYKITWTARNEDFFCLRWGVPDFIRAHIAHNNQSYVGGYFIGSETYIPAKDYFTKLEDPVDWKYAFERQWLFYKLWGRLLYNPATPDALFRQEFVRRYGPKASPLLEAYALASSTPLRLASSYDFTWDFTLYSEGFLARDSKTERVEYISVDKQINQPPTDPDYVSVLDYVTAKAAGRTFEAGKVTPPVLAEMLDQDCRKALRLVKGIKTAGNNSLRYEVADVVVWANLGLYFSEKLKGAVALQTYRMQGGEENKQKAVKHLKKSLQHWDEVVAITKPLYKDMPLVHYSEQSDNKAQNDQLRFHWEKLRAEVAKDVEIAEAATVVSLK</sequence>
<organism evidence="4 5">
    <name type="scientific">Pontibacter saemangeumensis</name>
    <dbReference type="NCBI Taxonomy" id="1084525"/>
    <lineage>
        <taxon>Bacteria</taxon>
        <taxon>Pseudomonadati</taxon>
        <taxon>Bacteroidota</taxon>
        <taxon>Cytophagia</taxon>
        <taxon>Cytophagales</taxon>
        <taxon>Hymenobacteraceae</taxon>
        <taxon>Pontibacter</taxon>
    </lineage>
</organism>
<keyword evidence="2" id="KW-0326">Glycosidase</keyword>
<evidence type="ECO:0000259" key="3">
    <source>
        <dbReference type="Pfam" id="PF02838"/>
    </source>
</evidence>
<dbReference type="EMBL" id="BAABHC010000014">
    <property type="protein sequence ID" value="GAA4432597.1"/>
    <property type="molecule type" value="Genomic_DNA"/>
</dbReference>